<gene>
    <name evidence="2" type="ORF">Ddye_025895</name>
</gene>
<keyword evidence="3" id="KW-1185">Reference proteome</keyword>
<evidence type="ECO:0000259" key="1">
    <source>
        <dbReference type="Pfam" id="PF10551"/>
    </source>
</evidence>
<evidence type="ECO:0000313" key="3">
    <source>
        <dbReference type="Proteomes" id="UP001280121"/>
    </source>
</evidence>
<accession>A0AAD9WQ10</accession>
<protein>
    <recommendedName>
        <fullName evidence="1">MULE transposase domain-containing protein</fullName>
    </recommendedName>
</protein>
<evidence type="ECO:0000313" key="2">
    <source>
        <dbReference type="EMBL" id="KAK2638100.1"/>
    </source>
</evidence>
<dbReference type="AlphaFoldDB" id="A0AAD9WQ10"/>
<dbReference type="PANTHER" id="PTHR47718:SF15">
    <property type="entry name" value="PROTEIN FAR1-RELATED SEQUENCE 5-LIKE"/>
    <property type="match status" value="1"/>
</dbReference>
<proteinExistence type="predicted"/>
<feature type="domain" description="MULE transposase" evidence="1">
    <location>
        <begin position="145"/>
        <end position="184"/>
    </location>
</feature>
<organism evidence="2 3">
    <name type="scientific">Dipteronia dyeriana</name>
    <dbReference type="NCBI Taxonomy" id="168575"/>
    <lineage>
        <taxon>Eukaryota</taxon>
        <taxon>Viridiplantae</taxon>
        <taxon>Streptophyta</taxon>
        <taxon>Embryophyta</taxon>
        <taxon>Tracheophyta</taxon>
        <taxon>Spermatophyta</taxon>
        <taxon>Magnoliopsida</taxon>
        <taxon>eudicotyledons</taxon>
        <taxon>Gunneridae</taxon>
        <taxon>Pentapetalae</taxon>
        <taxon>rosids</taxon>
        <taxon>malvids</taxon>
        <taxon>Sapindales</taxon>
        <taxon>Sapindaceae</taxon>
        <taxon>Hippocastanoideae</taxon>
        <taxon>Acereae</taxon>
        <taxon>Dipteronia</taxon>
    </lineage>
</organism>
<reference evidence="2" key="1">
    <citation type="journal article" date="2023" name="Plant J.">
        <title>Genome sequences and population genomics provide insights into the demographic history, inbreeding, and mutation load of two 'living fossil' tree species of Dipteronia.</title>
        <authorList>
            <person name="Feng Y."/>
            <person name="Comes H.P."/>
            <person name="Chen J."/>
            <person name="Zhu S."/>
            <person name="Lu R."/>
            <person name="Zhang X."/>
            <person name="Li P."/>
            <person name="Qiu J."/>
            <person name="Olsen K.M."/>
            <person name="Qiu Y."/>
        </authorList>
    </citation>
    <scope>NUCLEOTIDE SEQUENCE</scope>
    <source>
        <strain evidence="2">KIB01</strain>
    </source>
</reference>
<dbReference type="InterPro" id="IPR018289">
    <property type="entry name" value="MULE_transposase_dom"/>
</dbReference>
<dbReference type="EMBL" id="JANJYI010000008">
    <property type="protein sequence ID" value="KAK2638100.1"/>
    <property type="molecule type" value="Genomic_DNA"/>
</dbReference>
<sequence length="186" mass="21031">MLSHFTTNTPRLLGLAPRMMKRDVIAKVLLQDEGGYALSKDIAQLKSWRSIGVKTTQVMDHLVGQTGSYSNVGHIKKDLQNRFDSVHRNELQSSDADCVISYLTAKHAIDPEFFFEYTLDEDDRFDNLFWADSTSRSDYGYFGDVLAFDATYKTNVYQRPLVILVGVNHHNCTTIIGFGLLGDEIV</sequence>
<comment type="caution">
    <text evidence="2">The sequence shown here is derived from an EMBL/GenBank/DDBJ whole genome shotgun (WGS) entry which is preliminary data.</text>
</comment>
<name>A0AAD9WQ10_9ROSI</name>
<dbReference type="Proteomes" id="UP001280121">
    <property type="component" value="Unassembled WGS sequence"/>
</dbReference>
<dbReference type="Pfam" id="PF10551">
    <property type="entry name" value="MULE"/>
    <property type="match status" value="1"/>
</dbReference>
<dbReference type="PANTHER" id="PTHR47718">
    <property type="entry name" value="OS01G0519700 PROTEIN"/>
    <property type="match status" value="1"/>
</dbReference>